<dbReference type="EMBL" id="AP024233">
    <property type="protein sequence ID" value="BCO08263.1"/>
    <property type="molecule type" value="Genomic_DNA"/>
</dbReference>
<keyword evidence="2" id="KW-0815">Transposition</keyword>
<dbReference type="KEGG" id="ddu:GF1_18750"/>
<dbReference type="KEGG" id="ddu:GF1_12530"/>
<evidence type="ECO:0000256" key="4">
    <source>
        <dbReference type="ARBA" id="ARBA00023172"/>
    </source>
</evidence>
<evidence type="ECO:0000259" key="5">
    <source>
        <dbReference type="PROSITE" id="PS50531"/>
    </source>
</evidence>
<sequence>MSIRGIARRLGISRNTVRKYLAMSEEEIQARQSNRERRKLLDPHRAYIRHLMESFPGLSAVKIHRKLKEKHPDLPVSIRTVRRYVARLKQTSTLKQERYYEPVLDMVPGVQCQVDPGELRGVLVACQPTTVYFVVFVLSYSRLMYVGLSPRPIDTGTFIRMHDAAFRYFGGRPEECVYDQTRLVVIKERYRELTLNEQFHGYATVAGFRIRACEGYDPESKGKVEAGVRYVKGNGLAGEHFDSWADLEAYMAEWLDATANARKHGSTGESPRQRYERDERRHMRPYLTPSIDFTPACRETRKADKTGLVSWKSNRYSVPMRYQRATVGVREEQDFLVFLDLETGEEITRHALCHGRGQVIKKKSHYRDKARRIADCEAEIQRRLGDDGIRMSALLKKGAPDIYKDQLTGLIRLLDRHGIPAPLLAHLLDQPRLTTSRIEDYLEAYRKRPDLLDELRTGQEPRERPAAAADSATRAMLRPYAAICETGEVSDAVH</sequence>
<evidence type="ECO:0000259" key="6">
    <source>
        <dbReference type="PROSITE" id="PS50994"/>
    </source>
</evidence>
<dbReference type="GO" id="GO:0032196">
    <property type="term" value="P:transposition"/>
    <property type="evidence" value="ECO:0007669"/>
    <property type="project" value="UniProtKB-KW"/>
</dbReference>
<evidence type="ECO:0000313" key="12">
    <source>
        <dbReference type="Proteomes" id="UP001063350"/>
    </source>
</evidence>
<dbReference type="EMBL" id="AP024233">
    <property type="protein sequence ID" value="BCO08877.1"/>
    <property type="molecule type" value="Genomic_DNA"/>
</dbReference>
<dbReference type="Pfam" id="PF22483">
    <property type="entry name" value="Mu-transpos_C_2"/>
    <property type="match status" value="1"/>
</dbReference>
<evidence type="ECO:0000256" key="2">
    <source>
        <dbReference type="ARBA" id="ARBA00022578"/>
    </source>
</evidence>
<dbReference type="SUPFAM" id="SSF46689">
    <property type="entry name" value="Homeodomain-like"/>
    <property type="match status" value="1"/>
</dbReference>
<dbReference type="InterPro" id="IPR017894">
    <property type="entry name" value="HTH_IS21_transposase_type"/>
</dbReference>
<protein>
    <recommendedName>
        <fullName evidence="13">Transposase</fullName>
    </recommendedName>
</protein>
<evidence type="ECO:0000313" key="8">
    <source>
        <dbReference type="EMBL" id="BCO08273.1"/>
    </source>
</evidence>
<dbReference type="InterPro" id="IPR036397">
    <property type="entry name" value="RNaseH_sf"/>
</dbReference>
<dbReference type="Gene3D" id="3.30.420.10">
    <property type="entry name" value="Ribonuclease H-like superfamily/Ribonuclease H"/>
    <property type="match status" value="1"/>
</dbReference>
<dbReference type="EMBL" id="AP024233">
    <property type="protein sequence ID" value="BCO08273.1"/>
    <property type="molecule type" value="Genomic_DNA"/>
</dbReference>
<keyword evidence="12" id="KW-1185">Reference proteome</keyword>
<dbReference type="EMBL" id="AP024233">
    <property type="protein sequence ID" value="BCO10635.1"/>
    <property type="molecule type" value="Genomic_DNA"/>
</dbReference>
<dbReference type="GO" id="GO:0006310">
    <property type="term" value="P:DNA recombination"/>
    <property type="evidence" value="ECO:0007669"/>
    <property type="project" value="UniProtKB-KW"/>
</dbReference>
<dbReference type="KEGG" id="ddu:GF1_06490"/>
<dbReference type="InterPro" id="IPR054353">
    <property type="entry name" value="IstA-like_C"/>
</dbReference>
<dbReference type="PANTHER" id="PTHR35004:SF6">
    <property type="entry name" value="TRANSPOSASE"/>
    <property type="match status" value="1"/>
</dbReference>
<dbReference type="AlphaFoldDB" id="A0A915U453"/>
<evidence type="ECO:0000256" key="1">
    <source>
        <dbReference type="ARBA" id="ARBA00009277"/>
    </source>
</evidence>
<evidence type="ECO:0000313" key="9">
    <source>
        <dbReference type="EMBL" id="BCO08877.1"/>
    </source>
</evidence>
<dbReference type="NCBIfam" id="NF033546">
    <property type="entry name" value="transpos_IS21"/>
    <property type="match status" value="1"/>
</dbReference>
<evidence type="ECO:0000313" key="10">
    <source>
        <dbReference type="EMBL" id="BCO09499.1"/>
    </source>
</evidence>
<dbReference type="RefSeq" id="WP_267926246.1">
    <property type="nucleotide sequence ID" value="NZ_AP024233.1"/>
</dbReference>
<dbReference type="PROSITE" id="PS50994">
    <property type="entry name" value="INTEGRASE"/>
    <property type="match status" value="1"/>
</dbReference>
<dbReference type="Proteomes" id="UP001063350">
    <property type="component" value="Chromosome"/>
</dbReference>
<reference evidence="11" key="1">
    <citation type="submission" date="2020-12" db="EMBL/GenBank/DDBJ databases">
        <title>Desulfobium dissulfuricans gen. nov., sp. nov., a novel mesophilic, sulfate-reducing bacterium isolated from a deep-sea hydrothermal vent.</title>
        <authorList>
            <person name="Hashimoto Y."/>
            <person name="Tame A."/>
            <person name="Sawayama S."/>
            <person name="Miyazaki J."/>
            <person name="Takai K."/>
            <person name="Nakagawa S."/>
        </authorList>
    </citation>
    <scope>NUCLEOTIDE SEQUENCE</scope>
    <source>
        <strain evidence="11">GF1</strain>
    </source>
</reference>
<proteinExistence type="inferred from homology"/>
<evidence type="ECO:0000313" key="11">
    <source>
        <dbReference type="EMBL" id="BCO10635.1"/>
    </source>
</evidence>
<dbReference type="InterPro" id="IPR009057">
    <property type="entry name" value="Homeodomain-like_sf"/>
</dbReference>
<dbReference type="KEGG" id="ddu:GF1_06390"/>
<dbReference type="PROSITE" id="PS50531">
    <property type="entry name" value="HTH_IS21"/>
    <property type="match status" value="1"/>
</dbReference>
<organism evidence="11 12">
    <name type="scientific">Desulfolithobacter dissulfuricans</name>
    <dbReference type="NCBI Taxonomy" id="2795293"/>
    <lineage>
        <taxon>Bacteria</taxon>
        <taxon>Pseudomonadati</taxon>
        <taxon>Thermodesulfobacteriota</taxon>
        <taxon>Desulfobulbia</taxon>
        <taxon>Desulfobulbales</taxon>
        <taxon>Desulfobulbaceae</taxon>
        <taxon>Desulfolithobacter</taxon>
    </lineage>
</organism>
<dbReference type="GO" id="GO:0003677">
    <property type="term" value="F:DNA binding"/>
    <property type="evidence" value="ECO:0007669"/>
    <property type="project" value="UniProtKB-KW"/>
</dbReference>
<dbReference type="KEGG" id="ddu:GF1_30110"/>
<dbReference type="PANTHER" id="PTHR35004">
    <property type="entry name" value="TRANSPOSASE RV3428C-RELATED"/>
    <property type="match status" value="1"/>
</dbReference>
<gene>
    <name evidence="7" type="ORF">GF1_06390</name>
    <name evidence="8" type="ORF">GF1_06490</name>
    <name evidence="9" type="ORF">GF1_12530</name>
    <name evidence="10" type="ORF">GF1_18750</name>
    <name evidence="11" type="ORF">GF1_30110</name>
</gene>
<dbReference type="InterPro" id="IPR012337">
    <property type="entry name" value="RNaseH-like_sf"/>
</dbReference>
<evidence type="ECO:0000313" key="7">
    <source>
        <dbReference type="EMBL" id="BCO08263.1"/>
    </source>
</evidence>
<dbReference type="EMBL" id="AP024233">
    <property type="protein sequence ID" value="BCO09499.1"/>
    <property type="molecule type" value="Genomic_DNA"/>
</dbReference>
<comment type="similarity">
    <text evidence="1">Belongs to the transposase IS21/IS408/IS1162 family.</text>
</comment>
<evidence type="ECO:0008006" key="13">
    <source>
        <dbReference type="Google" id="ProtNLM"/>
    </source>
</evidence>
<dbReference type="InterPro" id="IPR001584">
    <property type="entry name" value="Integrase_cat-core"/>
</dbReference>
<keyword evidence="3" id="KW-0238">DNA-binding</keyword>
<accession>A0A915U453</accession>
<evidence type="ECO:0000256" key="3">
    <source>
        <dbReference type="ARBA" id="ARBA00023125"/>
    </source>
</evidence>
<keyword evidence="4" id="KW-0233">DNA recombination</keyword>
<feature type="domain" description="Integrase catalytic" evidence="6">
    <location>
        <begin position="104"/>
        <end position="279"/>
    </location>
</feature>
<dbReference type="SUPFAM" id="SSF53098">
    <property type="entry name" value="Ribonuclease H-like"/>
    <property type="match status" value="1"/>
</dbReference>
<name>A0A915U453_9BACT</name>
<feature type="domain" description="HTH IS21-type" evidence="5">
    <location>
        <begin position="1"/>
        <end position="52"/>
    </location>
</feature>
<dbReference type="GO" id="GO:0015074">
    <property type="term" value="P:DNA integration"/>
    <property type="evidence" value="ECO:0007669"/>
    <property type="project" value="InterPro"/>
</dbReference>